<evidence type="ECO:0000256" key="5">
    <source>
        <dbReference type="ARBA" id="ARBA00023136"/>
    </source>
</evidence>
<reference evidence="6" key="1">
    <citation type="journal article" date="2019" name="Nat. Med.">
        <title>A library of human gut bacterial isolates paired with longitudinal multiomics data enables mechanistic microbiome research.</title>
        <authorList>
            <person name="Poyet M."/>
            <person name="Groussin M."/>
            <person name="Gibbons S.M."/>
            <person name="Avila-Pacheco J."/>
            <person name="Jiang X."/>
            <person name="Kearney S.M."/>
            <person name="Perrotta A.R."/>
            <person name="Berdy B."/>
            <person name="Zhao S."/>
            <person name="Lieberman T.D."/>
            <person name="Swanson P.K."/>
            <person name="Smith M."/>
            <person name="Roesemann S."/>
            <person name="Alexander J.E."/>
            <person name="Rich S.A."/>
            <person name="Livny J."/>
            <person name="Vlamakis H."/>
            <person name="Clish C."/>
            <person name="Bullock K."/>
            <person name="Deik A."/>
            <person name="Scott J."/>
            <person name="Pierce K.A."/>
            <person name="Xavier R.J."/>
            <person name="Alm E.J."/>
        </authorList>
    </citation>
    <scope>NUCLEOTIDE SEQUENCE</scope>
    <source>
        <strain evidence="6">BIOML-A179</strain>
    </source>
</reference>
<dbReference type="AlphaFoldDB" id="A0A6I3NF77"/>
<keyword evidence="3" id="KW-0812">Transmembrane</keyword>
<dbReference type="RefSeq" id="WP_129821491.1">
    <property type="nucleotide sequence ID" value="NZ_RCYV01000010.1"/>
</dbReference>
<keyword evidence="4" id="KW-1133">Transmembrane helix</keyword>
<dbReference type="EMBL" id="WMQV01000017">
    <property type="protein sequence ID" value="MTL94511.1"/>
    <property type="molecule type" value="Genomic_DNA"/>
</dbReference>
<comment type="caution">
    <text evidence="6">The sequence shown here is derived from an EMBL/GenBank/DDBJ whole genome shotgun (WGS) entry which is preliminary data.</text>
</comment>
<sequence length="535" mass="56832">MVGTIYALIPAILTILLVIITRRVILSLGVGVICAALILSAFSIGDTISTLLITFSSLVIEEDGLYGFLNEWNMSIIFFLIALGIITGYIVLSGGATAFTKAIIRRVQTREGVQYTAAILGILIFVDDYFNALVVGNVSKPLAEAQKVSRARLAYIVDSTSAPICVISPISSWATGIMGSMAVILAGAGISYSAFSAFLMTIPYHFYVITTLIMVFVVIRFNLNLGLMKKYEADTLQGSDSSIVGSELSNPHEKDVESSKGTIWDLILPILTLIIVTVGTMAITGIQGAQSVTDPEFNFFFTVLDNIALSKALRYGGMAGLIVSMGLAYRHVLNKEVTLPDFLKAFMIGARSMFGAIGILLLAWAICELVGALDAGGYLASVITSTNINPNFIPVVMFIVASFMAFSTGTSWGSFGILLPIAGSVAAAIDLNLMIPVMAAVLSGAIFGDHASPISDTTLLSATGSSCDLGAHFNSQLPYALLSAGIAALGYMAFGVTGTLMTSYIVMALGFALVIFYARRQNVKKVENLHLMPNE</sequence>
<dbReference type="PANTHER" id="PTHR43478:SF1">
    <property type="entry name" value="NA+_H+ ANTIPORTER NHAC-LIKE C-TERMINAL DOMAIN-CONTAINING PROTEIN"/>
    <property type="match status" value="1"/>
</dbReference>
<dbReference type="InterPro" id="IPR018461">
    <property type="entry name" value="Na/H_Antiport_NhaC-like_C"/>
</dbReference>
<keyword evidence="2" id="KW-1003">Cell membrane</keyword>
<evidence type="ECO:0000256" key="4">
    <source>
        <dbReference type="ARBA" id="ARBA00022989"/>
    </source>
</evidence>
<gene>
    <name evidence="6" type="ORF">GMA64_08245</name>
</gene>
<comment type="subcellular location">
    <subcellularLocation>
        <location evidence="1">Cell membrane</location>
        <topology evidence="1">Multi-pass membrane protein</topology>
    </subcellularLocation>
</comment>
<evidence type="ECO:0000256" key="1">
    <source>
        <dbReference type="ARBA" id="ARBA00004651"/>
    </source>
</evidence>
<dbReference type="Pfam" id="PF03553">
    <property type="entry name" value="Na_H_antiporter"/>
    <property type="match status" value="1"/>
</dbReference>
<name>A0A6I3NF77_9FIRM</name>
<accession>A0A6I3NF77</accession>
<protein>
    <submittedName>
        <fullName evidence="6">Sodium:proton antiporter</fullName>
    </submittedName>
</protein>
<dbReference type="GO" id="GO:0005886">
    <property type="term" value="C:plasma membrane"/>
    <property type="evidence" value="ECO:0007669"/>
    <property type="project" value="UniProtKB-SubCell"/>
</dbReference>
<evidence type="ECO:0000256" key="2">
    <source>
        <dbReference type="ARBA" id="ARBA00022475"/>
    </source>
</evidence>
<proteinExistence type="predicted"/>
<dbReference type="PANTHER" id="PTHR43478">
    <property type="entry name" value="NA+/H+ ANTIPORTER-RELATED"/>
    <property type="match status" value="1"/>
</dbReference>
<evidence type="ECO:0000313" key="6">
    <source>
        <dbReference type="EMBL" id="MTL94511.1"/>
    </source>
</evidence>
<keyword evidence="5" id="KW-0472">Membrane</keyword>
<evidence type="ECO:0000256" key="3">
    <source>
        <dbReference type="ARBA" id="ARBA00022692"/>
    </source>
</evidence>
<organism evidence="6">
    <name type="scientific">Turicibacter sanguinis</name>
    <dbReference type="NCBI Taxonomy" id="154288"/>
    <lineage>
        <taxon>Bacteria</taxon>
        <taxon>Bacillati</taxon>
        <taxon>Bacillota</taxon>
        <taxon>Erysipelotrichia</taxon>
        <taxon>Erysipelotrichales</taxon>
        <taxon>Turicibacteraceae</taxon>
        <taxon>Turicibacter</taxon>
    </lineage>
</organism>